<dbReference type="Pfam" id="PF03455">
    <property type="entry name" value="dDENN"/>
    <property type="match status" value="1"/>
</dbReference>
<dbReference type="PANTHER" id="PTHR12296">
    <property type="entry name" value="DENN DOMAIN-CONTAINING PROTEIN 4"/>
    <property type="match status" value="1"/>
</dbReference>
<dbReference type="InterPro" id="IPR037516">
    <property type="entry name" value="Tripartite_DENN"/>
</dbReference>
<feature type="region of interest" description="Disordered" evidence="4">
    <location>
        <begin position="1231"/>
        <end position="1316"/>
    </location>
</feature>
<dbReference type="KEGG" id="tng:GSTEN00016017G001"/>
<evidence type="ECO:0000256" key="4">
    <source>
        <dbReference type="SAM" id="MobiDB-lite"/>
    </source>
</evidence>
<comment type="caution">
    <text evidence="7">The sequence shown here is derived from an EMBL/GenBank/DDBJ whole genome shotgun (WGS) entry which is preliminary data.</text>
</comment>
<dbReference type="OrthoDB" id="75250at2759"/>
<dbReference type="InterPro" id="IPR051696">
    <property type="entry name" value="DENN_Domain_GEFs"/>
</dbReference>
<dbReference type="Gene3D" id="2.100.10.50">
    <property type="match status" value="1"/>
</dbReference>
<feature type="non-terminal residue" evidence="7">
    <location>
        <position position="1"/>
    </location>
</feature>
<feature type="compositionally biased region" description="Polar residues" evidence="4">
    <location>
        <begin position="1144"/>
        <end position="1155"/>
    </location>
</feature>
<feature type="compositionally biased region" description="Low complexity" evidence="4">
    <location>
        <begin position="1300"/>
        <end position="1314"/>
    </location>
</feature>
<feature type="region of interest" description="Disordered" evidence="4">
    <location>
        <begin position="1102"/>
        <end position="1194"/>
    </location>
</feature>
<feature type="compositionally biased region" description="Basic and acidic residues" evidence="4">
    <location>
        <begin position="1163"/>
        <end position="1175"/>
    </location>
</feature>
<dbReference type="GO" id="GO:0031410">
    <property type="term" value="C:cytoplasmic vesicle"/>
    <property type="evidence" value="ECO:0007669"/>
    <property type="project" value="TreeGrafter"/>
</dbReference>
<evidence type="ECO:0000313" key="7">
    <source>
        <dbReference type="EMBL" id="CAF98349.1"/>
    </source>
</evidence>
<dbReference type="Pfam" id="PF13812">
    <property type="entry name" value="PPR_3"/>
    <property type="match status" value="1"/>
</dbReference>
<dbReference type="FunFam" id="1.25.40.10:FF:000042">
    <property type="entry name" value="C-myc promoter-binding protein isoform X1"/>
    <property type="match status" value="1"/>
</dbReference>
<protein>
    <submittedName>
        <fullName evidence="7">(spotted green pufferfish) hypothetical protein</fullName>
    </submittedName>
</protein>
<dbReference type="PROSITE" id="PS50211">
    <property type="entry name" value="DENN"/>
    <property type="match status" value="1"/>
</dbReference>
<feature type="repeat" description="PPR" evidence="3">
    <location>
        <begin position="890"/>
        <end position="924"/>
    </location>
</feature>
<accession>Q4SLY3</accession>
<reference evidence="7" key="1">
    <citation type="journal article" date="2004" name="Nature">
        <title>Genome duplication in the teleost fish Tetraodon nigroviridis reveals the early vertebrate proto-karyotype.</title>
        <authorList>
            <person name="Jaillon O."/>
            <person name="Aury J.-M."/>
            <person name="Brunet F."/>
            <person name="Petit J.-L."/>
            <person name="Stange-Thomann N."/>
            <person name="Mauceli E."/>
            <person name="Bouneau L."/>
            <person name="Fischer C."/>
            <person name="Ozouf-Costaz C."/>
            <person name="Bernot A."/>
            <person name="Nicaud S."/>
            <person name="Jaffe D."/>
            <person name="Fisher S."/>
            <person name="Lutfalla G."/>
            <person name="Dossat C."/>
            <person name="Segurens B."/>
            <person name="Dasilva C."/>
            <person name="Salanoubat M."/>
            <person name="Levy M."/>
            <person name="Boudet N."/>
            <person name="Castellano S."/>
            <person name="Anthouard V."/>
            <person name="Jubin C."/>
            <person name="Castelli V."/>
            <person name="Katinka M."/>
            <person name="Vacherie B."/>
            <person name="Biemont C."/>
            <person name="Skalli Z."/>
            <person name="Cattolico L."/>
            <person name="Poulain J."/>
            <person name="De Berardinis V."/>
            <person name="Cruaud C."/>
            <person name="Duprat S."/>
            <person name="Brottier P."/>
            <person name="Coutanceau J.-P."/>
            <person name="Gouzy J."/>
            <person name="Parra G."/>
            <person name="Lardier G."/>
            <person name="Chapple C."/>
            <person name="McKernan K.J."/>
            <person name="McEwan P."/>
            <person name="Bosak S."/>
            <person name="Kellis M."/>
            <person name="Volff J.-N."/>
            <person name="Guigo R."/>
            <person name="Zody M.C."/>
            <person name="Mesirov J."/>
            <person name="Lindblad-Toh K."/>
            <person name="Birren B."/>
            <person name="Nusbaum C."/>
            <person name="Kahn D."/>
            <person name="Robinson-Rechavi M."/>
            <person name="Laudet V."/>
            <person name="Schachter V."/>
            <person name="Quetier F."/>
            <person name="Saurin W."/>
            <person name="Scarpelli C."/>
            <person name="Wincker P."/>
            <person name="Lander E.S."/>
            <person name="Weissenbach J."/>
            <person name="Roest Crollius H."/>
        </authorList>
    </citation>
    <scope>NUCLEOTIDE SEQUENCE [LARGE SCALE GENOMIC DNA]</scope>
</reference>
<keyword evidence="2" id="KW-0344">Guanine-nucleotide releasing factor</keyword>
<dbReference type="SMART" id="SM00801">
    <property type="entry name" value="dDENN"/>
    <property type="match status" value="1"/>
</dbReference>
<dbReference type="FunFam" id="2.100.10.50:FF:000001">
    <property type="entry name" value="DENN domain containing 4C"/>
    <property type="match status" value="1"/>
</dbReference>
<feature type="compositionally biased region" description="Polar residues" evidence="4">
    <location>
        <begin position="1243"/>
        <end position="1253"/>
    </location>
</feature>
<dbReference type="InterPro" id="IPR001194">
    <property type="entry name" value="cDENN_dom"/>
</dbReference>
<dbReference type="Gene3D" id="1.25.40.10">
    <property type="entry name" value="Tetratricopeptide repeat domain"/>
    <property type="match status" value="1"/>
</dbReference>
<dbReference type="PROSITE" id="PS51375">
    <property type="entry name" value="PPR"/>
    <property type="match status" value="1"/>
</dbReference>
<feature type="compositionally biased region" description="Low complexity" evidence="4">
    <location>
        <begin position="1254"/>
        <end position="1264"/>
    </location>
</feature>
<dbReference type="GO" id="GO:0005085">
    <property type="term" value="F:guanyl-nucleotide exchange factor activity"/>
    <property type="evidence" value="ECO:0007669"/>
    <property type="project" value="UniProtKB-KW"/>
</dbReference>
<dbReference type="Pfam" id="PF02141">
    <property type="entry name" value="DENN"/>
    <property type="match status" value="1"/>
</dbReference>
<sequence>MGKILAYTSGKAASAKEHCKLCEGACFISTISHGLYKPAVWEWDMMEDKGPRVADYFVVAGLTESPKPLEEELHFDDAGPKSVKPKAPITDVAVVIRSLGEEVPPGFTCVESTPSGLSAELNGGSLRGPQIFLCFKRGRDKPPLTDLGILYEWKEKLKPGCHIVQTTPSGRPANISNSSSQRIYITYRRAPKSQPHTSLAVTDVCIIIPGKGEMPPHTFCKVDKNLNSSMWGSAVFLCYKKSLAKTNTMNYKAGGVGALLGSISLSLSVLRSNDCVFFSCVFLGPGLLCRYPQEDYESFPLPESVPMFCLPMGATIECWPAHTKHSLPVFSTFVLTGASGEKVYGAAIQFYEPYPEDRLSERQRSQLGLPSIDLRPDGTRSVYSNKSICLLSHWPFFQSFRSFLTFLYRYSISGPHALPIEKHISHFMQTVPFPSIQRPRILVQLSPHDSLLLSQPVSSPLPLSGGSLSTLLLNLGPKNAATLLVLAVTEHKILVHSLRPAVLTSVTEALVSMIFPFHWPCPYIPLCPLALADVLSAPCPFIVGMDSRYFDLYVPPSDITCVDLDTNTISQKDDKKALTWKILPRRACKHLLNTLNKFYQQLMEGDRLNCEDVPTEQALTDHELNGGKNLHSLELEIQEAFLRFMAAILRGYRSYLLPITQAPSEKTTDASSLFDLQGFLKSRDRSHQRFYSLMIKTQMFSRFIEECSFVSDKDASLAFFDECVDKLFTTGGKVDSERPEETRLIELDESHRSEHTVYVNPPELPPLPQGEEHPLCYSYSGFPVLNAELLKPLEGADPSSAGMASRHSSPASPLAICRRSKQEIKSAQRMAKTYSSMPQMWSKCLLRHCYGLWFICLPGFVSTSHSKVRALRTAYDVLRKMQDKKLQAPDEVCYRVLLQLCGQYSQPVLAVRVLFEMKKAGVQPNAITYGYYNKAVLESTWPSTTRGGYFLWGKLRNVILGVLQFKQAGRKQTTVQRDPQLSDGSDLDTVSHGSLDSASDSAERTSIDTDFTKMDSSDDGCSTGGQSDHGYDSLSKEEERMCVREGDNVTLMDDKGPRLQCACLLVRMSQILLQDDLILWPPQFLFQRFRSLMIQCRTKGVDHRGMSSPTSDAGHCKVIPKTERPKSLDLSKRRESLTPVVPRLTSTQQNHQVSDSLMEEEEKTDKKRAQLERADSCSTGTVKRTGIEDGSDPLSLMTTETVQTYNLSSNAPATRRDLAEEIEVYMNNANSPLSSRAAGRDLQNLSNPSLPFASSSPHTSPRPRTLLRSNTHLPLPVKSNNSLRSSPSLPLGSKDRERPPSVVSPSSPTSSTSSFSMDSLFTPTLDIFKSSVISAGKGVAEKASRLYSRLSSQTSLPQDVNCDRMSVSSLTSGEADCSSLLDVDSCLDPDGFTSPQHGTMSKLRRSPIVGHANLGSPGTPERVFRHNSFSVDLSSNPGGLAVASKTPHTPDSSPDICRFQPSPSYTLEVLMSSCSLCKTCECLVYDEEIMAGWTADDSNLNSTCPFCGTAFLPFLNVEIKDLRSLSRSAKESNSVTEEDASPLLSPAAQKTEGGAAVPAPAPVTVPYLSPLVLWKELESLLVNEGDQAISAPSVVDQHPIVFWNLVWFFKRLDLPSNLPALVLASQHCSLGNQKPQSVSSEDSKQVLVRIMWDNLKLHQDKVHPCYVLWNTHCKKRSFAQAQGLKTQLRLQKVQPPWCVAGLCEEGQLVHRGAAAGVCDEACKKSDVYQPMGQIIQLLGPELGFKRQRSLYRDLLFLTLVALGKNNININAFDREYKMAYDRLTPNQVKLTHNCDRPPGAGVMECRKTFGEPSL</sequence>
<dbReference type="Pfam" id="PF03456">
    <property type="entry name" value="uDENN"/>
    <property type="match status" value="1"/>
</dbReference>
<dbReference type="InterPro" id="IPR011990">
    <property type="entry name" value="TPR-like_helical_dom_sf"/>
</dbReference>
<dbReference type="SMART" id="SM00800">
    <property type="entry name" value="uDENN"/>
    <property type="match status" value="1"/>
</dbReference>
<dbReference type="InterPro" id="IPR005113">
    <property type="entry name" value="uDENN_dom"/>
</dbReference>
<dbReference type="PROSITE" id="PS51498">
    <property type="entry name" value="MABP"/>
    <property type="match status" value="1"/>
</dbReference>
<feature type="compositionally biased region" description="Basic and acidic residues" evidence="4">
    <location>
        <begin position="1001"/>
        <end position="1016"/>
    </location>
</feature>
<organism evidence="7">
    <name type="scientific">Tetraodon nigroviridis</name>
    <name type="common">Spotted green pufferfish</name>
    <name type="synonym">Chelonodon nigroviridis</name>
    <dbReference type="NCBI Taxonomy" id="99883"/>
    <lineage>
        <taxon>Eukaryota</taxon>
        <taxon>Metazoa</taxon>
        <taxon>Chordata</taxon>
        <taxon>Craniata</taxon>
        <taxon>Vertebrata</taxon>
        <taxon>Euteleostomi</taxon>
        <taxon>Actinopterygii</taxon>
        <taxon>Neopterygii</taxon>
        <taxon>Teleostei</taxon>
        <taxon>Neoteleostei</taxon>
        <taxon>Acanthomorphata</taxon>
        <taxon>Eupercaria</taxon>
        <taxon>Tetraodontiformes</taxon>
        <taxon>Tetradontoidea</taxon>
        <taxon>Tetraodontidae</taxon>
        <taxon>Tetraodon</taxon>
    </lineage>
</organism>
<gene>
    <name evidence="7" type="ORF">GSTENG00016017001</name>
</gene>
<proteinExistence type="predicted"/>
<feature type="region of interest" description="Disordered" evidence="4">
    <location>
        <begin position="971"/>
        <end position="1035"/>
    </location>
</feature>
<dbReference type="GO" id="GO:0032483">
    <property type="term" value="P:regulation of Rab protein signal transduction"/>
    <property type="evidence" value="ECO:0007669"/>
    <property type="project" value="TreeGrafter"/>
</dbReference>
<reference evidence="7" key="2">
    <citation type="submission" date="2004-02" db="EMBL/GenBank/DDBJ databases">
        <authorList>
            <consortium name="Genoscope"/>
            <consortium name="Whitehead Institute Centre for Genome Research"/>
        </authorList>
    </citation>
    <scope>NUCLEOTIDE SEQUENCE</scope>
</reference>
<feature type="compositionally biased region" description="Basic and acidic residues" evidence="4">
    <location>
        <begin position="1120"/>
        <end position="1136"/>
    </location>
</feature>
<name>Q4SLY3_TETNG</name>
<dbReference type="PANTHER" id="PTHR12296:SF16">
    <property type="entry name" value="C-MYC PROMOTER-BINDING PROTEIN"/>
    <property type="match status" value="1"/>
</dbReference>
<dbReference type="SMART" id="SM00799">
    <property type="entry name" value="DENN"/>
    <property type="match status" value="1"/>
</dbReference>
<dbReference type="EMBL" id="CAAE01014555">
    <property type="protein sequence ID" value="CAF98349.1"/>
    <property type="molecule type" value="Genomic_DNA"/>
</dbReference>
<keyword evidence="1" id="KW-0597">Phosphoprotein</keyword>
<evidence type="ECO:0000256" key="1">
    <source>
        <dbReference type="ARBA" id="ARBA00022553"/>
    </source>
</evidence>
<feature type="compositionally biased region" description="Polar residues" evidence="4">
    <location>
        <begin position="971"/>
        <end position="983"/>
    </location>
</feature>
<dbReference type="Gene3D" id="3.30.450.200">
    <property type="match status" value="1"/>
</dbReference>
<evidence type="ECO:0000256" key="2">
    <source>
        <dbReference type="ARBA" id="ARBA00022658"/>
    </source>
</evidence>
<dbReference type="InterPro" id="IPR002885">
    <property type="entry name" value="PPR_rpt"/>
</dbReference>
<evidence type="ECO:0000259" key="5">
    <source>
        <dbReference type="PROSITE" id="PS50211"/>
    </source>
</evidence>
<feature type="domain" description="MABP" evidence="6">
    <location>
        <begin position="86"/>
        <end position="243"/>
    </location>
</feature>
<evidence type="ECO:0000259" key="6">
    <source>
        <dbReference type="PROSITE" id="PS51498"/>
    </source>
</evidence>
<feature type="compositionally biased region" description="Low complexity" evidence="4">
    <location>
        <begin position="1279"/>
        <end position="1292"/>
    </location>
</feature>
<dbReference type="InterPro" id="IPR043153">
    <property type="entry name" value="DENN_C"/>
</dbReference>
<feature type="domain" description="UDENN" evidence="5">
    <location>
        <begin position="272"/>
        <end position="716"/>
    </location>
</feature>
<evidence type="ECO:0000256" key="3">
    <source>
        <dbReference type="PROSITE-ProRule" id="PRU00708"/>
    </source>
</evidence>
<dbReference type="InterPro" id="IPR005112">
    <property type="entry name" value="dDENN_dom"/>
</dbReference>
<feature type="region of interest" description="Disordered" evidence="4">
    <location>
        <begin position="1530"/>
        <end position="1556"/>
    </location>
</feature>
<dbReference type="GO" id="GO:0005829">
    <property type="term" value="C:cytosol"/>
    <property type="evidence" value="ECO:0007669"/>
    <property type="project" value="UniProtKB-ARBA"/>
</dbReference>
<dbReference type="Gene3D" id="3.40.50.11500">
    <property type="match status" value="1"/>
</dbReference>
<feature type="compositionally biased region" description="Polar residues" evidence="4">
    <location>
        <begin position="991"/>
        <end position="1000"/>
    </location>
</feature>
<dbReference type="InterPro" id="IPR023341">
    <property type="entry name" value="MABP"/>
</dbReference>